<evidence type="ECO:0000313" key="7">
    <source>
        <dbReference type="Proteomes" id="UP000721415"/>
    </source>
</evidence>
<proteinExistence type="predicted"/>
<name>A0ABS0LPP5_9LACT</name>
<protein>
    <submittedName>
        <fullName evidence="6">DUF697 domain-containing protein</fullName>
    </submittedName>
</protein>
<comment type="caution">
    <text evidence="6">The sequence shown here is derived from an EMBL/GenBank/DDBJ whole genome shotgun (WGS) entry which is preliminary data.</text>
</comment>
<dbReference type="InterPro" id="IPR021147">
    <property type="entry name" value="DUF697"/>
</dbReference>
<accession>A0ABS0LPP5</accession>
<keyword evidence="7" id="KW-1185">Reference proteome</keyword>
<reference evidence="6 7" key="1">
    <citation type="submission" date="2020-07" db="EMBL/GenBank/DDBJ databases">
        <title>Facklamia lactis sp. nov., isolated from raw milk.</title>
        <authorList>
            <person name="Doll E.V."/>
            <person name="Huptas C."/>
            <person name="Staib L."/>
            <person name="Wenning M."/>
            <person name="Scherer S."/>
        </authorList>
    </citation>
    <scope>NUCLEOTIDE SEQUENCE [LARGE SCALE GENOMIC DNA]</scope>
    <source>
        <strain evidence="6 7">DSM 111018</strain>
    </source>
</reference>
<organism evidence="6 7">
    <name type="scientific">Facklamia lactis</name>
    <dbReference type="NCBI Taxonomy" id="2749967"/>
    <lineage>
        <taxon>Bacteria</taxon>
        <taxon>Bacillati</taxon>
        <taxon>Bacillota</taxon>
        <taxon>Bacilli</taxon>
        <taxon>Lactobacillales</taxon>
        <taxon>Aerococcaceae</taxon>
        <taxon>Facklamia</taxon>
    </lineage>
</organism>
<feature type="transmembrane region" description="Helical" evidence="5">
    <location>
        <begin position="7"/>
        <end position="28"/>
    </location>
</feature>
<dbReference type="RefSeq" id="WP_197115029.1">
    <property type="nucleotide sequence ID" value="NZ_JACBXQ010000002.1"/>
</dbReference>
<dbReference type="EMBL" id="JACBXQ010000002">
    <property type="protein sequence ID" value="MBG9986113.1"/>
    <property type="molecule type" value="Genomic_DNA"/>
</dbReference>
<evidence type="ECO:0000256" key="3">
    <source>
        <dbReference type="ARBA" id="ARBA00022989"/>
    </source>
</evidence>
<sequence>MKQWRKWLVIFSSTIIVITLIFIINQLIQLYQNLAMIHPWLGMLVILGLTLALLYVIFITVRGILRLPKEIELADGAEPEEYASYVELSLVKLKHNPTLKEIAFDWEAISHLPEDEQIQLAHQELRQLSILEIKEQAQTVFLSTAISQNGALDSLTVLLILTRMVWRLINHYDKRPTLGKILSIYSNVAATILMARGIEDLDLIEAQMEPLITSILGGSLLSMIPGSVSITNLIANSIVEGSINALLTLRVGIITIDYLGTLKDLDNNYVKRSATLEATKMLGSIIKEGSVNVVQVMMKSVKNAGVQSSRKWNPFTK</sequence>
<keyword evidence="2 5" id="KW-0812">Transmembrane</keyword>
<evidence type="ECO:0000256" key="2">
    <source>
        <dbReference type="ARBA" id="ARBA00022692"/>
    </source>
</evidence>
<feature type="transmembrane region" description="Helical" evidence="5">
    <location>
        <begin position="40"/>
        <end position="61"/>
    </location>
</feature>
<dbReference type="Pfam" id="PF05128">
    <property type="entry name" value="DUF697"/>
    <property type="match status" value="1"/>
</dbReference>
<keyword evidence="3 5" id="KW-1133">Transmembrane helix</keyword>
<evidence type="ECO:0000313" key="6">
    <source>
        <dbReference type="EMBL" id="MBG9986113.1"/>
    </source>
</evidence>
<evidence type="ECO:0000256" key="1">
    <source>
        <dbReference type="ARBA" id="ARBA00004141"/>
    </source>
</evidence>
<dbReference type="Proteomes" id="UP000721415">
    <property type="component" value="Unassembled WGS sequence"/>
</dbReference>
<gene>
    <name evidence="6" type="ORF">HZY91_04300</name>
</gene>
<comment type="subcellular location">
    <subcellularLocation>
        <location evidence="1">Membrane</location>
        <topology evidence="1">Multi-pass membrane protein</topology>
    </subcellularLocation>
</comment>
<evidence type="ECO:0000256" key="5">
    <source>
        <dbReference type="SAM" id="Phobius"/>
    </source>
</evidence>
<evidence type="ECO:0000256" key="4">
    <source>
        <dbReference type="ARBA" id="ARBA00023136"/>
    </source>
</evidence>
<keyword evidence="4 5" id="KW-0472">Membrane</keyword>